<proteinExistence type="predicted"/>
<dbReference type="Pfam" id="PF12796">
    <property type="entry name" value="Ank_2"/>
    <property type="match status" value="1"/>
</dbReference>
<accession>A0A0H5QZ89</accession>
<evidence type="ECO:0000313" key="2">
    <source>
        <dbReference type="EMBL" id="CRZ07250.1"/>
    </source>
</evidence>
<dbReference type="Gene3D" id="1.25.40.20">
    <property type="entry name" value="Ankyrin repeat-containing domain"/>
    <property type="match status" value="1"/>
</dbReference>
<dbReference type="AlphaFoldDB" id="A0A0H5QZ89"/>
<dbReference type="PROSITE" id="PS50297">
    <property type="entry name" value="ANK_REP_REGION"/>
    <property type="match status" value="1"/>
</dbReference>
<organism evidence="2">
    <name type="scientific">Spongospora subterranea</name>
    <dbReference type="NCBI Taxonomy" id="70186"/>
    <lineage>
        <taxon>Eukaryota</taxon>
        <taxon>Sar</taxon>
        <taxon>Rhizaria</taxon>
        <taxon>Endomyxa</taxon>
        <taxon>Phytomyxea</taxon>
        <taxon>Plasmodiophorida</taxon>
        <taxon>Plasmodiophoridae</taxon>
        <taxon>Spongospora</taxon>
    </lineage>
</organism>
<reference evidence="2" key="1">
    <citation type="submission" date="2015-04" db="EMBL/GenBank/DDBJ databases">
        <title>The genome sequence of the plant pathogenic Rhizarian Plasmodiophora brassicae reveals insights in its biotrophic life cycle and the origin of chitin synthesis.</title>
        <authorList>
            <person name="Schwelm A."/>
            <person name="Fogelqvist J."/>
            <person name="Knaust A."/>
            <person name="Julke S."/>
            <person name="Lilja T."/>
            <person name="Dhandapani V."/>
            <person name="Bonilla-Rosso G."/>
            <person name="Karlsson M."/>
            <person name="Shevchenko A."/>
            <person name="Choi S.R."/>
            <person name="Kim H.G."/>
            <person name="Park J.Y."/>
            <person name="Lim Y.P."/>
            <person name="Ludwig-Muller J."/>
            <person name="Dixelius C."/>
        </authorList>
    </citation>
    <scope>NUCLEOTIDE SEQUENCE</scope>
    <source>
        <tissue evidence="2">Potato root galls</tissue>
    </source>
</reference>
<sequence>LHIATEYGQIDAIDNICRKISTANEETFIFEIRSKFVAVVKCFWKCIAGVHEEADGPARFIDAQNTNGQTPLIMAANFNQWDTVLFLLEKGADPLISTTSGVTPLYN</sequence>
<dbReference type="PROSITE" id="PS50088">
    <property type="entry name" value="ANK_REPEAT"/>
    <property type="match status" value="1"/>
</dbReference>
<feature type="non-terminal residue" evidence="2">
    <location>
        <position position="1"/>
    </location>
</feature>
<dbReference type="InterPro" id="IPR002110">
    <property type="entry name" value="Ankyrin_rpt"/>
</dbReference>
<dbReference type="EMBL" id="HACM01006808">
    <property type="protein sequence ID" value="CRZ07250.1"/>
    <property type="molecule type" value="Transcribed_RNA"/>
</dbReference>
<name>A0A0H5QZ89_9EUKA</name>
<dbReference type="InterPro" id="IPR036770">
    <property type="entry name" value="Ankyrin_rpt-contain_sf"/>
</dbReference>
<feature type="non-terminal residue" evidence="2">
    <location>
        <position position="107"/>
    </location>
</feature>
<dbReference type="SUPFAM" id="SSF48403">
    <property type="entry name" value="Ankyrin repeat"/>
    <property type="match status" value="1"/>
</dbReference>
<keyword evidence="1" id="KW-0040">ANK repeat</keyword>
<feature type="repeat" description="ANK" evidence="1">
    <location>
        <begin position="67"/>
        <end position="99"/>
    </location>
</feature>
<protein>
    <submittedName>
        <fullName evidence="2">Uncharacterized protein</fullName>
    </submittedName>
</protein>
<evidence type="ECO:0000256" key="1">
    <source>
        <dbReference type="PROSITE-ProRule" id="PRU00023"/>
    </source>
</evidence>
<dbReference type="SMART" id="SM00248">
    <property type="entry name" value="ANK"/>
    <property type="match status" value="1"/>
</dbReference>